<reference evidence="2" key="1">
    <citation type="submission" date="2021-03" db="EMBL/GenBank/DDBJ databases">
        <title>Draft genome sequence of rust myrtle Austropuccinia psidii MF-1, a brazilian biotype.</title>
        <authorList>
            <person name="Quecine M.C."/>
            <person name="Pachon D.M.R."/>
            <person name="Bonatelli M.L."/>
            <person name="Correr F.H."/>
            <person name="Franceschini L.M."/>
            <person name="Leite T.F."/>
            <person name="Margarido G.R.A."/>
            <person name="Almeida C.A."/>
            <person name="Ferrarezi J.A."/>
            <person name="Labate C.A."/>
        </authorList>
    </citation>
    <scope>NUCLEOTIDE SEQUENCE</scope>
    <source>
        <strain evidence="2">MF-1</strain>
    </source>
</reference>
<proteinExistence type="predicted"/>
<feature type="signal peptide" evidence="1">
    <location>
        <begin position="1"/>
        <end position="19"/>
    </location>
</feature>
<gene>
    <name evidence="2" type="ORF">O181_031003</name>
</gene>
<comment type="caution">
    <text evidence="2">The sequence shown here is derived from an EMBL/GenBank/DDBJ whole genome shotgun (WGS) entry which is preliminary data.</text>
</comment>
<dbReference type="EMBL" id="AVOT02011006">
    <property type="protein sequence ID" value="MBW0491288.1"/>
    <property type="molecule type" value="Genomic_DNA"/>
</dbReference>
<evidence type="ECO:0000313" key="2">
    <source>
        <dbReference type="EMBL" id="MBW0491288.1"/>
    </source>
</evidence>
<keyword evidence="3" id="KW-1185">Reference proteome</keyword>
<dbReference type="AlphaFoldDB" id="A0A9Q3H471"/>
<evidence type="ECO:0000313" key="3">
    <source>
        <dbReference type="Proteomes" id="UP000765509"/>
    </source>
</evidence>
<accession>A0A9Q3H471</accession>
<evidence type="ECO:0000256" key="1">
    <source>
        <dbReference type="SAM" id="SignalP"/>
    </source>
</evidence>
<organism evidence="2 3">
    <name type="scientific">Austropuccinia psidii MF-1</name>
    <dbReference type="NCBI Taxonomy" id="1389203"/>
    <lineage>
        <taxon>Eukaryota</taxon>
        <taxon>Fungi</taxon>
        <taxon>Dikarya</taxon>
        <taxon>Basidiomycota</taxon>
        <taxon>Pucciniomycotina</taxon>
        <taxon>Pucciniomycetes</taxon>
        <taxon>Pucciniales</taxon>
        <taxon>Sphaerophragmiaceae</taxon>
        <taxon>Austropuccinia</taxon>
    </lineage>
</organism>
<dbReference type="OrthoDB" id="2508656at2759"/>
<dbReference type="Proteomes" id="UP000765509">
    <property type="component" value="Unassembled WGS sequence"/>
</dbReference>
<keyword evidence="1" id="KW-0732">Signal</keyword>
<protein>
    <submittedName>
        <fullName evidence="2">Uncharacterized protein</fullName>
    </submittedName>
</protein>
<name>A0A9Q3H471_9BASI</name>
<feature type="chain" id="PRO_5040438081" evidence="1">
    <location>
        <begin position="20"/>
        <end position="547"/>
    </location>
</feature>
<sequence>MYRIIHLSFLALCLKMTLGQPEIDGLAEKLSDMRVFDFNQGLTSYYDHPNLPQESIFSSPTVKNLDDEIIQISRQLMIKNSGKPRPTSVDIAEMIKGYNKLKDSLVIVIQSREGLKSYSKLRSNPNDVEEILYELTKAFKNIQILVRNHLFSFVGMNTGFTVVGNLAQLQLEMTKQSRKFWKYKSLERPIFVIGNQVPQDLMKDLIVILHSISFHSENELHTLASAREIDFRSIRSEIKVAFEQCIFQFIDFMYAHKISTWKDLKSFFSDFKNILLTTKHLGDLYGKHIYAGLPPKVWIFMPKLEFIMNDWKTKHLHNLLKTFSFEQKAIFSYELLIWCLGDFLANKSILNAEERIIEKVKSYKLFQPGPPITPSVLTEGHSIQPNARMEVARELIQEMLSVIEKPRSRGAEGEFIVVYYILHFAKTYVFSEESKLVMHQIETDERLKLQFELLDAGQRLEASSDKLFDFMFYLGLLNHRKSFMREEVTPANKAIALAQAQQNAKNYLRKHTQLLNYQDRKRDLRSWLRSNNWIAFYSKMATQEILR</sequence>